<dbReference type="Gene3D" id="3.30.540.10">
    <property type="entry name" value="Fructose-1,6-Bisphosphatase, subunit A, domain 1"/>
    <property type="match status" value="1"/>
</dbReference>
<reference evidence="3 4" key="1">
    <citation type="submission" date="2019-03" db="EMBL/GenBank/DDBJ databases">
        <title>Genomic Encyclopedia of Type Strains, Phase III (KMG-III): the genomes of soil and plant-associated and newly described type strains.</title>
        <authorList>
            <person name="Whitman W."/>
        </authorList>
    </citation>
    <scope>NUCLEOTIDE SEQUENCE [LARGE SCALE GENOMIC DNA]</scope>
    <source>
        <strain evidence="3 4">CECT 7378</strain>
    </source>
</reference>
<dbReference type="GO" id="GO:0007165">
    <property type="term" value="P:signal transduction"/>
    <property type="evidence" value="ECO:0007669"/>
    <property type="project" value="TreeGrafter"/>
</dbReference>
<dbReference type="SUPFAM" id="SSF56655">
    <property type="entry name" value="Carbohydrate phosphatase"/>
    <property type="match status" value="1"/>
</dbReference>
<dbReference type="PANTHER" id="PTHR20854">
    <property type="entry name" value="INOSITOL MONOPHOSPHATASE"/>
    <property type="match status" value="1"/>
</dbReference>
<comment type="caution">
    <text evidence="3">The sequence shown here is derived from an EMBL/GenBank/DDBJ whole genome shotgun (WGS) entry which is preliminary data.</text>
</comment>
<evidence type="ECO:0000256" key="2">
    <source>
        <dbReference type="PIRSR" id="PIRSR600760-2"/>
    </source>
</evidence>
<dbReference type="OrthoDB" id="9785695at2"/>
<feature type="binding site" evidence="2">
    <location>
        <position position="90"/>
    </location>
    <ligand>
        <name>Mg(2+)</name>
        <dbReference type="ChEBI" id="CHEBI:18420"/>
        <label>2</label>
    </ligand>
</feature>
<dbReference type="InterPro" id="IPR000760">
    <property type="entry name" value="Inositol_monophosphatase-like"/>
</dbReference>
<keyword evidence="2" id="KW-0460">Magnesium</keyword>
<feature type="binding site" evidence="2">
    <location>
        <position position="67"/>
    </location>
    <ligand>
        <name>Mg(2+)</name>
        <dbReference type="ChEBI" id="CHEBI:18420"/>
        <label>1</label>
        <note>catalytic</note>
    </ligand>
</feature>
<comment type="similarity">
    <text evidence="1">Belongs to the inositol monophosphatase superfamily.</text>
</comment>
<dbReference type="GO" id="GO:0008934">
    <property type="term" value="F:inositol monophosphate 1-phosphatase activity"/>
    <property type="evidence" value="ECO:0007669"/>
    <property type="project" value="TreeGrafter"/>
</dbReference>
<accession>A0A4R6MBT4</accession>
<evidence type="ECO:0000256" key="1">
    <source>
        <dbReference type="ARBA" id="ARBA00009759"/>
    </source>
</evidence>
<dbReference type="PANTHER" id="PTHR20854:SF4">
    <property type="entry name" value="INOSITOL-1-MONOPHOSPHATASE-RELATED"/>
    <property type="match status" value="1"/>
</dbReference>
<evidence type="ECO:0000313" key="4">
    <source>
        <dbReference type="Proteomes" id="UP000294656"/>
    </source>
</evidence>
<organism evidence="3 4">
    <name type="scientific">Marinomonas balearica</name>
    <dbReference type="NCBI Taxonomy" id="491947"/>
    <lineage>
        <taxon>Bacteria</taxon>
        <taxon>Pseudomonadati</taxon>
        <taxon>Pseudomonadota</taxon>
        <taxon>Gammaproteobacteria</taxon>
        <taxon>Oceanospirillales</taxon>
        <taxon>Oceanospirillaceae</taxon>
        <taxon>Marinomonas</taxon>
    </lineage>
</organism>
<dbReference type="Gene3D" id="3.40.190.80">
    <property type="match status" value="1"/>
</dbReference>
<dbReference type="GO" id="GO:0006020">
    <property type="term" value="P:inositol metabolic process"/>
    <property type="evidence" value="ECO:0007669"/>
    <property type="project" value="TreeGrafter"/>
</dbReference>
<dbReference type="Proteomes" id="UP000294656">
    <property type="component" value="Unassembled WGS sequence"/>
</dbReference>
<keyword evidence="2" id="KW-0479">Metal-binding</keyword>
<dbReference type="Pfam" id="PF00459">
    <property type="entry name" value="Inositol_P"/>
    <property type="match status" value="1"/>
</dbReference>
<feature type="binding site" evidence="2">
    <location>
        <position position="93"/>
    </location>
    <ligand>
        <name>Mg(2+)</name>
        <dbReference type="ChEBI" id="CHEBI:18420"/>
        <label>2</label>
    </ligand>
</feature>
<keyword evidence="4" id="KW-1185">Reference proteome</keyword>
<dbReference type="AlphaFoldDB" id="A0A4R6MBT4"/>
<dbReference type="RefSeq" id="WP_133503187.1">
    <property type="nucleotide sequence ID" value="NZ_SNXC01000010.1"/>
</dbReference>
<proteinExistence type="inferred from homology"/>
<dbReference type="EMBL" id="SNXC01000010">
    <property type="protein sequence ID" value="TDO98973.1"/>
    <property type="molecule type" value="Genomic_DNA"/>
</dbReference>
<protein>
    <submittedName>
        <fullName evidence="3">Myo-inositol-1(Or 4)-monophosphatase</fullName>
    </submittedName>
</protein>
<dbReference type="GO" id="GO:0046872">
    <property type="term" value="F:metal ion binding"/>
    <property type="evidence" value="ECO:0007669"/>
    <property type="project" value="UniProtKB-KW"/>
</dbReference>
<sequence>MEFFPEYAKLEAAIKAAGKRAQDIRANGLAIMEKGRQDFVSDADIAVENDLKEAILPLFPNDQFLGEESGLSDKEGVKAQSHKMGVWVIDPIDGTTNFLQRMDYWCVSVAYVVNNEIELGFIYAPDRDEFFFAMRDKGAYLNGKKLSMTEPEIGQAIIGLGRSNRRPLKGYLDLLQTLDALDIEYRRFGAGALMLAHVSSGLVHGYFEAHLNSWDALAGLLLIQEAGGKVSSFLDSNGLFEGNLVWAASPLLWDRLETNCLTNDSFLPKSNDLR</sequence>
<name>A0A4R6MBT4_9GAMM</name>
<comment type="cofactor">
    <cofactor evidence="2">
        <name>Mg(2+)</name>
        <dbReference type="ChEBI" id="CHEBI:18420"/>
    </cofactor>
</comment>
<gene>
    <name evidence="3" type="ORF">DFP79_1397</name>
</gene>
<dbReference type="PRINTS" id="PR00377">
    <property type="entry name" value="IMPHPHTASES"/>
</dbReference>
<feature type="binding site" evidence="2">
    <location>
        <position position="215"/>
    </location>
    <ligand>
        <name>Mg(2+)</name>
        <dbReference type="ChEBI" id="CHEBI:18420"/>
        <label>1</label>
        <note>catalytic</note>
    </ligand>
</feature>
<evidence type="ECO:0000313" key="3">
    <source>
        <dbReference type="EMBL" id="TDO98973.1"/>
    </source>
</evidence>
<feature type="binding site" evidence="2">
    <location>
        <position position="92"/>
    </location>
    <ligand>
        <name>Mg(2+)</name>
        <dbReference type="ChEBI" id="CHEBI:18420"/>
        <label>1</label>
        <note>catalytic</note>
    </ligand>
</feature>